<dbReference type="SUPFAM" id="SSF52540">
    <property type="entry name" value="P-loop containing nucleoside triphosphate hydrolases"/>
    <property type="match status" value="1"/>
</dbReference>
<dbReference type="Gene3D" id="3.40.50.300">
    <property type="entry name" value="P-loop containing nucleotide triphosphate hydrolases"/>
    <property type="match status" value="1"/>
</dbReference>
<sequence length="183" mass="20184">MDLVYLYGPPAVGKLTVARELAARTGYRVFHNHLAIDCVRPVFEFGSDPFWRQVHAIREGILAEAARAGRDLISTTVYSHPDSDPQTVRRFEAVEGNGGRVCLVKFTCSAGILATRVVDAQRKTAGKLATVDGLHRAMAEHDLFTPIPWRESLQLDTGLLGAAETAERIIAEYDLPTLDQPDR</sequence>
<dbReference type="Proteomes" id="UP000199052">
    <property type="component" value="Unassembled WGS sequence"/>
</dbReference>
<evidence type="ECO:0008006" key="5">
    <source>
        <dbReference type="Google" id="ProtNLM"/>
    </source>
</evidence>
<dbReference type="AlphaFoldDB" id="A0A1I2N1M5"/>
<dbReference type="EMBL" id="FOOI01000003">
    <property type="protein sequence ID" value="SFF97775.1"/>
    <property type="molecule type" value="Genomic_DNA"/>
</dbReference>
<accession>A0A1I2N1M5</accession>
<evidence type="ECO:0000313" key="1">
    <source>
        <dbReference type="EMBL" id="NYH85725.1"/>
    </source>
</evidence>
<evidence type="ECO:0000313" key="2">
    <source>
        <dbReference type="EMBL" id="SFF97775.1"/>
    </source>
</evidence>
<proteinExistence type="predicted"/>
<dbReference type="RefSeq" id="WP_092882165.1">
    <property type="nucleotide sequence ID" value="NZ_FOOI01000003.1"/>
</dbReference>
<dbReference type="Proteomes" id="UP000533017">
    <property type="component" value="Unassembled WGS sequence"/>
</dbReference>
<organism evidence="2 3">
    <name type="scientific">Actinopolymorpha cephalotaxi</name>
    <dbReference type="NCBI Taxonomy" id="504797"/>
    <lineage>
        <taxon>Bacteria</taxon>
        <taxon>Bacillati</taxon>
        <taxon>Actinomycetota</taxon>
        <taxon>Actinomycetes</taxon>
        <taxon>Propionibacteriales</taxon>
        <taxon>Actinopolymorphaceae</taxon>
        <taxon>Actinopolymorpha</taxon>
    </lineage>
</organism>
<keyword evidence="4" id="KW-1185">Reference proteome</keyword>
<dbReference type="STRING" id="504797.SAMN05421678_103170"/>
<gene>
    <name evidence="1" type="ORF">FHR37_004576</name>
    <name evidence="2" type="ORF">SAMN05421678_103170</name>
</gene>
<evidence type="ECO:0000313" key="3">
    <source>
        <dbReference type="Proteomes" id="UP000199052"/>
    </source>
</evidence>
<reference evidence="2 3" key="1">
    <citation type="submission" date="2016-10" db="EMBL/GenBank/DDBJ databases">
        <authorList>
            <person name="de Groot N.N."/>
        </authorList>
    </citation>
    <scope>NUCLEOTIDE SEQUENCE [LARGE SCALE GENOMIC DNA]</scope>
    <source>
        <strain evidence="2 3">CPCC 202808</strain>
    </source>
</reference>
<name>A0A1I2N1M5_9ACTN</name>
<evidence type="ECO:0000313" key="4">
    <source>
        <dbReference type="Proteomes" id="UP000533017"/>
    </source>
</evidence>
<dbReference type="InterPro" id="IPR027417">
    <property type="entry name" value="P-loop_NTPase"/>
</dbReference>
<protein>
    <recommendedName>
        <fullName evidence="5">Shikimate kinase</fullName>
    </recommendedName>
</protein>
<dbReference type="EMBL" id="JACBZA010000001">
    <property type="protein sequence ID" value="NYH85725.1"/>
    <property type="molecule type" value="Genomic_DNA"/>
</dbReference>
<reference evidence="1 4" key="2">
    <citation type="submission" date="2020-07" db="EMBL/GenBank/DDBJ databases">
        <title>Sequencing the genomes of 1000 actinobacteria strains.</title>
        <authorList>
            <person name="Klenk H.-P."/>
        </authorList>
    </citation>
    <scope>NUCLEOTIDE SEQUENCE [LARGE SCALE GENOMIC DNA]</scope>
    <source>
        <strain evidence="1 4">DSM 45117</strain>
    </source>
</reference>
<dbReference type="OrthoDB" id="193997at2"/>